<feature type="compositionally biased region" description="Pro residues" evidence="4">
    <location>
        <begin position="1"/>
        <end position="16"/>
    </location>
</feature>
<dbReference type="InterPro" id="IPR008920">
    <property type="entry name" value="TF_FadR/GntR_C"/>
</dbReference>
<dbReference type="InterPro" id="IPR000524">
    <property type="entry name" value="Tscrpt_reg_HTH_GntR"/>
</dbReference>
<name>A0ABV7J3K0_9RHOB</name>
<evidence type="ECO:0000256" key="3">
    <source>
        <dbReference type="ARBA" id="ARBA00023163"/>
    </source>
</evidence>
<dbReference type="SUPFAM" id="SSF46785">
    <property type="entry name" value="Winged helix' DNA-binding domain"/>
    <property type="match status" value="1"/>
</dbReference>
<feature type="domain" description="HTH gntR-type" evidence="5">
    <location>
        <begin position="24"/>
        <end position="91"/>
    </location>
</feature>
<reference evidence="7" key="1">
    <citation type="journal article" date="2019" name="Int. J. Syst. Evol. Microbiol.">
        <title>The Global Catalogue of Microorganisms (GCM) 10K type strain sequencing project: providing services to taxonomists for standard genome sequencing and annotation.</title>
        <authorList>
            <consortium name="The Broad Institute Genomics Platform"/>
            <consortium name="The Broad Institute Genome Sequencing Center for Infectious Disease"/>
            <person name="Wu L."/>
            <person name="Ma J."/>
        </authorList>
    </citation>
    <scope>NUCLEOTIDE SEQUENCE [LARGE SCALE GENOMIC DNA]</scope>
    <source>
        <strain evidence="7">KCTC 52039</strain>
    </source>
</reference>
<dbReference type="InterPro" id="IPR011711">
    <property type="entry name" value="GntR_C"/>
</dbReference>
<keyword evidence="7" id="KW-1185">Reference proteome</keyword>
<dbReference type="PROSITE" id="PS50949">
    <property type="entry name" value="HTH_GNTR"/>
    <property type="match status" value="1"/>
</dbReference>
<dbReference type="InterPro" id="IPR036390">
    <property type="entry name" value="WH_DNA-bd_sf"/>
</dbReference>
<keyword evidence="3" id="KW-0804">Transcription</keyword>
<organism evidence="6 7">
    <name type="scientific">Cypionkella sinensis</name>
    <dbReference type="NCBI Taxonomy" id="1756043"/>
    <lineage>
        <taxon>Bacteria</taxon>
        <taxon>Pseudomonadati</taxon>
        <taxon>Pseudomonadota</taxon>
        <taxon>Alphaproteobacteria</taxon>
        <taxon>Rhodobacterales</taxon>
        <taxon>Paracoccaceae</taxon>
        <taxon>Cypionkella</taxon>
    </lineage>
</organism>
<gene>
    <name evidence="6" type="ORF">ACFOGH_13170</name>
</gene>
<keyword evidence="1" id="KW-0805">Transcription regulation</keyword>
<evidence type="ECO:0000259" key="5">
    <source>
        <dbReference type="PROSITE" id="PS50949"/>
    </source>
</evidence>
<accession>A0ABV7J3K0</accession>
<dbReference type="Gene3D" id="1.20.120.530">
    <property type="entry name" value="GntR ligand-binding domain-like"/>
    <property type="match status" value="1"/>
</dbReference>
<comment type="caution">
    <text evidence="6">The sequence shown here is derived from an EMBL/GenBank/DDBJ whole genome shotgun (WGS) entry which is preliminary data.</text>
</comment>
<dbReference type="PANTHER" id="PTHR43537:SF53">
    <property type="entry name" value="HTH-TYPE TRANSCRIPTIONAL REPRESSOR NANR"/>
    <property type="match status" value="1"/>
</dbReference>
<dbReference type="SUPFAM" id="SSF48008">
    <property type="entry name" value="GntR ligand-binding domain-like"/>
    <property type="match status" value="1"/>
</dbReference>
<evidence type="ECO:0000256" key="1">
    <source>
        <dbReference type="ARBA" id="ARBA00023015"/>
    </source>
</evidence>
<dbReference type="SMART" id="SM00345">
    <property type="entry name" value="HTH_GNTR"/>
    <property type="match status" value="1"/>
</dbReference>
<dbReference type="RefSeq" id="WP_380073529.1">
    <property type="nucleotide sequence ID" value="NZ_JBHRTO010000001.1"/>
</dbReference>
<dbReference type="Proteomes" id="UP001595547">
    <property type="component" value="Unassembled WGS sequence"/>
</dbReference>
<dbReference type="PANTHER" id="PTHR43537">
    <property type="entry name" value="TRANSCRIPTIONAL REGULATOR, GNTR FAMILY"/>
    <property type="match status" value="1"/>
</dbReference>
<dbReference type="InterPro" id="IPR036388">
    <property type="entry name" value="WH-like_DNA-bd_sf"/>
</dbReference>
<evidence type="ECO:0000313" key="7">
    <source>
        <dbReference type="Proteomes" id="UP001595547"/>
    </source>
</evidence>
<dbReference type="Pfam" id="PF00392">
    <property type="entry name" value="GntR"/>
    <property type="match status" value="1"/>
</dbReference>
<dbReference type="Pfam" id="PF07729">
    <property type="entry name" value="FCD"/>
    <property type="match status" value="1"/>
</dbReference>
<dbReference type="Gene3D" id="1.10.10.10">
    <property type="entry name" value="Winged helix-like DNA-binding domain superfamily/Winged helix DNA-binding domain"/>
    <property type="match status" value="1"/>
</dbReference>
<evidence type="ECO:0000313" key="6">
    <source>
        <dbReference type="EMBL" id="MFC3181947.1"/>
    </source>
</evidence>
<dbReference type="PRINTS" id="PR00035">
    <property type="entry name" value="HTHGNTR"/>
</dbReference>
<proteinExistence type="predicted"/>
<dbReference type="SMART" id="SM00895">
    <property type="entry name" value="FCD"/>
    <property type="match status" value="1"/>
</dbReference>
<sequence length="243" mass="27272">MDNTPAPPEPAPPEPAQLPERKRGSGVKMVYDLLRDDILDLVLPPGSPIDEVQLAERFAISRTPIREALARLAIEGLIDTLPNRSSMVAQIDFVNLHTFFDAITLMYRVTTRLAAQNWRAGDLEVIRAHQADYVVAFAAHDALAMIRTNRDFHAAIAEAGRNPYYLSLFLRLLDEGRRILRLYYQSFDDRPPASVIAEHEAMIDAIAARDVARADVLAKAHADQIVGQIRQLMTRDQRQDIAL</sequence>
<protein>
    <submittedName>
        <fullName evidence="6">GntR family transcriptional regulator</fullName>
    </submittedName>
</protein>
<evidence type="ECO:0000256" key="2">
    <source>
        <dbReference type="ARBA" id="ARBA00023125"/>
    </source>
</evidence>
<evidence type="ECO:0000256" key="4">
    <source>
        <dbReference type="SAM" id="MobiDB-lite"/>
    </source>
</evidence>
<feature type="region of interest" description="Disordered" evidence="4">
    <location>
        <begin position="1"/>
        <end position="22"/>
    </location>
</feature>
<keyword evidence="2" id="KW-0238">DNA-binding</keyword>
<dbReference type="EMBL" id="JBHRTO010000001">
    <property type="protein sequence ID" value="MFC3181947.1"/>
    <property type="molecule type" value="Genomic_DNA"/>
</dbReference>